<evidence type="ECO:0000256" key="1">
    <source>
        <dbReference type="SAM" id="Phobius"/>
    </source>
</evidence>
<keyword evidence="1" id="KW-1133">Transmembrane helix</keyword>
<feature type="transmembrane region" description="Helical" evidence="1">
    <location>
        <begin position="6"/>
        <end position="27"/>
    </location>
</feature>
<accession>A0A7C4QWR2</accession>
<proteinExistence type="predicted"/>
<sequence>MKKIDLYIIIGVFCNLLLVLFFVYLYFSAIPNSDELVNYTENEVKGLSIYNENLEKEINRLRKSDALPINIDPNEIGKENPYNF</sequence>
<organism evidence="2">
    <name type="scientific">candidate division CPR3 bacterium</name>
    <dbReference type="NCBI Taxonomy" id="2268181"/>
    <lineage>
        <taxon>Bacteria</taxon>
        <taxon>Bacteria division CPR3</taxon>
    </lineage>
</organism>
<dbReference type="EMBL" id="DSYQ01000001">
    <property type="protein sequence ID" value="HGT70656.1"/>
    <property type="molecule type" value="Genomic_DNA"/>
</dbReference>
<keyword evidence="1" id="KW-0472">Membrane</keyword>
<reference evidence="2" key="1">
    <citation type="journal article" date="2020" name="mSystems">
        <title>Genome- and Community-Level Interaction Insights into Carbon Utilization and Element Cycling Functions of Hydrothermarchaeota in Hydrothermal Sediment.</title>
        <authorList>
            <person name="Zhou Z."/>
            <person name="Liu Y."/>
            <person name="Xu W."/>
            <person name="Pan J."/>
            <person name="Luo Z.H."/>
            <person name="Li M."/>
        </authorList>
    </citation>
    <scope>NUCLEOTIDE SEQUENCE [LARGE SCALE GENOMIC DNA]</scope>
    <source>
        <strain evidence="2">SpSt-579</strain>
    </source>
</reference>
<evidence type="ECO:0000313" key="2">
    <source>
        <dbReference type="EMBL" id="HGT70656.1"/>
    </source>
</evidence>
<protein>
    <submittedName>
        <fullName evidence="2">Uncharacterized protein</fullName>
    </submittedName>
</protein>
<dbReference type="AlphaFoldDB" id="A0A7C4QWR2"/>
<name>A0A7C4QWR2_UNCC3</name>
<gene>
    <name evidence="2" type="ORF">ENT43_00160</name>
</gene>
<comment type="caution">
    <text evidence="2">The sequence shown here is derived from an EMBL/GenBank/DDBJ whole genome shotgun (WGS) entry which is preliminary data.</text>
</comment>
<keyword evidence="1" id="KW-0812">Transmembrane</keyword>